<sequence>MDMLLRQLYQDQASKEHTCAILVLKKDDSSFLSTDGFDAIILLISDDVTDWYSKHYEAMGKRIAFHTMSQGMMHHSLITGNQRRLIDWLVNGKIVYDRNEFMQDVKVRIDSFPPGDRSKKLTIQFAKLLRRFEEGKTLFNQGYVLDGFSNLFHALHHLARIAVIKDGFYPEVTVWEQVKKIEPEIHKLYQEALNSEEALDKRIELLILALEVSIISKLELGTSHFLELLRSIEGEASIAELLAIPEVQEYRIDLELVLNVLIEKGFVSIVQRETPAKSIFQTKYKIIDFI</sequence>
<dbReference type="EMBL" id="JAMQJY010000002">
    <property type="protein sequence ID" value="MCM2676748.1"/>
    <property type="molecule type" value="Genomic_DNA"/>
</dbReference>
<dbReference type="InterPro" id="IPR054515">
    <property type="entry name" value="YgxA-like_substrate-bd"/>
</dbReference>
<dbReference type="InterPro" id="IPR043519">
    <property type="entry name" value="NT_sf"/>
</dbReference>
<dbReference type="Pfam" id="PF22339">
    <property type="entry name" value="YgxA-like_sub_bind"/>
    <property type="match status" value="1"/>
</dbReference>
<proteinExistence type="predicted"/>
<dbReference type="Gene3D" id="1.20.120.330">
    <property type="entry name" value="Nucleotidyltransferases domain 2"/>
    <property type="match status" value="1"/>
</dbReference>
<feature type="domain" description="YgxA-like helix-turn-helix" evidence="2">
    <location>
        <begin position="223"/>
        <end position="286"/>
    </location>
</feature>
<dbReference type="RefSeq" id="WP_251609733.1">
    <property type="nucleotide sequence ID" value="NZ_JAMQJY010000002.1"/>
</dbReference>
<dbReference type="Pfam" id="PF18576">
    <property type="entry name" value="HTH_52"/>
    <property type="match status" value="1"/>
</dbReference>
<dbReference type="Gene3D" id="3.30.460.10">
    <property type="entry name" value="Beta Polymerase, domain 2"/>
    <property type="match status" value="1"/>
</dbReference>
<evidence type="ECO:0000259" key="1">
    <source>
        <dbReference type="Pfam" id="PF14540"/>
    </source>
</evidence>
<feature type="domain" description="Nucleotidyltransferase-like" evidence="1">
    <location>
        <begin position="1"/>
        <end position="117"/>
    </location>
</feature>
<dbReference type="InterPro" id="IPR041143">
    <property type="entry name" value="YgxA_HTH"/>
</dbReference>
<dbReference type="Gene3D" id="1.10.10.10">
    <property type="entry name" value="Winged helix-like DNA-binding domain superfamily/Winged helix DNA-binding domain"/>
    <property type="match status" value="1"/>
</dbReference>
<accession>A0ABT0XLF7</accession>
<dbReference type="InterPro" id="IPR036388">
    <property type="entry name" value="WH-like_DNA-bd_sf"/>
</dbReference>
<name>A0ABT0XLF7_9BACI</name>
<organism evidence="4 5">
    <name type="scientific">Alkalicoccobacillus plakortidis</name>
    <dbReference type="NCBI Taxonomy" id="444060"/>
    <lineage>
        <taxon>Bacteria</taxon>
        <taxon>Bacillati</taxon>
        <taxon>Bacillota</taxon>
        <taxon>Bacilli</taxon>
        <taxon>Bacillales</taxon>
        <taxon>Bacillaceae</taxon>
        <taxon>Alkalicoccobacillus</taxon>
    </lineage>
</organism>
<evidence type="ECO:0000259" key="2">
    <source>
        <dbReference type="Pfam" id="PF18576"/>
    </source>
</evidence>
<evidence type="ECO:0000313" key="5">
    <source>
        <dbReference type="Proteomes" id="UP001203665"/>
    </source>
</evidence>
<evidence type="ECO:0000259" key="3">
    <source>
        <dbReference type="Pfam" id="PF22339"/>
    </source>
</evidence>
<feature type="domain" description="YgxA-like substrate binding" evidence="3">
    <location>
        <begin position="119"/>
        <end position="217"/>
    </location>
</feature>
<dbReference type="Pfam" id="PF14540">
    <property type="entry name" value="NTF-like"/>
    <property type="match status" value="1"/>
</dbReference>
<gene>
    <name evidence="4" type="ORF">NDM98_15710</name>
</gene>
<dbReference type="Proteomes" id="UP001203665">
    <property type="component" value="Unassembled WGS sequence"/>
</dbReference>
<protein>
    <submittedName>
        <fullName evidence="4">Nucleotidyltransferase-like protein</fullName>
    </submittedName>
</protein>
<reference evidence="4" key="1">
    <citation type="submission" date="2022-06" db="EMBL/GenBank/DDBJ databases">
        <title>Alkalicoccobacillus porphyridii sp. nov., isolated from a marine red alga, Porphyridium purpureum and reclassification of Shouchella plakortidis and Shouchella gibsonii as Alkalicoccobacillus plakortidis comb. nov. and Alkalicoccobacillus gibsonii comb. nov.</title>
        <authorList>
            <person name="Kim K.H."/>
            <person name="Lee J.K."/>
            <person name="Han D.M."/>
            <person name="Baek J.H."/>
            <person name="Jeon C.O."/>
        </authorList>
    </citation>
    <scope>NUCLEOTIDE SEQUENCE</scope>
    <source>
        <strain evidence="4">DSM 19153</strain>
    </source>
</reference>
<comment type="caution">
    <text evidence="4">The sequence shown here is derived from an EMBL/GenBank/DDBJ whole genome shotgun (WGS) entry which is preliminary data.</text>
</comment>
<keyword evidence="5" id="KW-1185">Reference proteome</keyword>
<dbReference type="InterPro" id="IPR029348">
    <property type="entry name" value="NTF-like"/>
</dbReference>
<evidence type="ECO:0000313" key="4">
    <source>
        <dbReference type="EMBL" id="MCM2676748.1"/>
    </source>
</evidence>